<reference evidence="1" key="1">
    <citation type="submission" date="2021-05" db="EMBL/GenBank/DDBJ databases">
        <authorList>
            <person name="Khan N."/>
        </authorList>
    </citation>
    <scope>NUCLEOTIDE SEQUENCE</scope>
</reference>
<proteinExistence type="predicted"/>
<accession>A0A8J2NGC7</accession>
<dbReference type="AlphaFoldDB" id="A0A8J2NGC7"/>
<gene>
    <name evidence="1" type="ORF">FEQUK3_LOCUS7513</name>
</gene>
<dbReference type="EMBL" id="CAJSTJ010000143">
    <property type="protein sequence ID" value="CAG7561787.1"/>
    <property type="molecule type" value="Genomic_DNA"/>
</dbReference>
<evidence type="ECO:0000313" key="1">
    <source>
        <dbReference type="EMBL" id="CAG7561787.1"/>
    </source>
</evidence>
<comment type="caution">
    <text evidence="1">The sequence shown here is derived from an EMBL/GenBank/DDBJ whole genome shotgun (WGS) entry which is preliminary data.</text>
</comment>
<protein>
    <submittedName>
        <fullName evidence="1">Uncharacterized protein</fullName>
    </submittedName>
</protein>
<evidence type="ECO:0000313" key="2">
    <source>
        <dbReference type="Proteomes" id="UP000693738"/>
    </source>
</evidence>
<name>A0A8J2NGC7_FUSEQ</name>
<sequence>MSSPANRLERPPTLVQEEIIVQLGTEPGLESLCQACPSMHSLFKRYETRILRRILQNLITDDEKENIRRDIWAITNIPEARQRNLPSPTVQLIKSRRSMASTSWPTHLPSLRSYHRLVSRIVTFIEDFLSKATSKYPPRAYLGLPDLKWGTRSRFRGRRLDTRLLSFTSLTRSERYRLLRAFIRYELVCLIYRFVNPRSDARLDQHVKTFNDFNKGSNAPDLMTFYSAHDYYKSLYGAMFAHCGDAWLPHTTKGDNKIVFPDDLFVDAYEYFKDLNLGTQEQPGDLDELAGRGLDLLCSTLGSLSKERSWKHYFKGWLRDFINMSYNTRQWIIVQDGRQYDHPARNALEGPFWDELCVRHPKAATTDFCSVIRVYSLYSLEYLRSSQILYMRQVQIYRQRAWGLLTTEGHILSPTCISPRSNNYLISMLKSVVVMTGDRGGRSVGKTIGLTGVLSSLMR</sequence>
<dbReference type="Proteomes" id="UP000693738">
    <property type="component" value="Unassembled WGS sequence"/>
</dbReference>
<organism evidence="1 2">
    <name type="scientific">Fusarium equiseti</name>
    <name type="common">Fusarium scirpi</name>
    <dbReference type="NCBI Taxonomy" id="61235"/>
    <lineage>
        <taxon>Eukaryota</taxon>
        <taxon>Fungi</taxon>
        <taxon>Dikarya</taxon>
        <taxon>Ascomycota</taxon>
        <taxon>Pezizomycotina</taxon>
        <taxon>Sordariomycetes</taxon>
        <taxon>Hypocreomycetidae</taxon>
        <taxon>Hypocreales</taxon>
        <taxon>Nectriaceae</taxon>
        <taxon>Fusarium</taxon>
        <taxon>Fusarium incarnatum-equiseti species complex</taxon>
    </lineage>
</organism>